<evidence type="ECO:0000313" key="2">
    <source>
        <dbReference type="EMBL" id="AWD90634.1"/>
    </source>
</evidence>
<dbReference type="KEGG" id="vg:54991052"/>
<keyword evidence="1" id="KW-0812">Transmembrane</keyword>
<evidence type="ECO:0000256" key="1">
    <source>
        <dbReference type="SAM" id="Phobius"/>
    </source>
</evidence>
<reference evidence="2 3" key="1">
    <citation type="submission" date="2018-03" db="EMBL/GenBank/DDBJ databases">
        <title>Phage therapy in agriculture - a green tech approach to combat plant pathogenic bacteria.</title>
        <authorList>
            <person name="Carstens A.B."/>
            <person name="Djurhuus A.M."/>
            <person name="Hansen L.H."/>
        </authorList>
    </citation>
    <scope>NUCLEOTIDE SEQUENCE [LARGE SCALE GENOMIC DNA]</scope>
</reference>
<proteinExistence type="predicted"/>
<dbReference type="Proteomes" id="UP000247194">
    <property type="component" value="Segment"/>
</dbReference>
<dbReference type="GeneID" id="54991052"/>
<feature type="transmembrane region" description="Helical" evidence="1">
    <location>
        <begin position="22"/>
        <end position="43"/>
    </location>
</feature>
<keyword evidence="1" id="KW-0472">Membrane</keyword>
<name>A0A2S1GMN5_9CAUD</name>
<protein>
    <submittedName>
        <fullName evidence="2">Uncharacterized protein</fullName>
    </submittedName>
</protein>
<dbReference type="RefSeq" id="YP_009800552.1">
    <property type="nucleotide sequence ID" value="NC_047955.1"/>
</dbReference>
<organism evidence="2 3">
    <name type="scientific">Pseudomonas phage Nerthus</name>
    <dbReference type="NCBI Taxonomy" id="2163984"/>
    <lineage>
        <taxon>Viruses</taxon>
        <taxon>Duplodnaviria</taxon>
        <taxon>Heunggongvirae</taxon>
        <taxon>Uroviricota</taxon>
        <taxon>Caudoviricetes</taxon>
        <taxon>Autographivirales</taxon>
        <taxon>Autosignataviridae</taxon>
        <taxon>Colwellvirinae</taxon>
        <taxon>Nerthusvirus</taxon>
        <taxon>Nerthusvirus nerthus</taxon>
        <taxon>Uliginvirus nerthus</taxon>
    </lineage>
</organism>
<keyword evidence="3" id="KW-1185">Reference proteome</keyword>
<dbReference type="EMBL" id="MH113813">
    <property type="protein sequence ID" value="AWD90634.1"/>
    <property type="molecule type" value="Genomic_DNA"/>
</dbReference>
<accession>A0A2S1GMN5</accession>
<keyword evidence="1" id="KW-1133">Transmembrane helix</keyword>
<sequence>MRTYSINPRHDDDDGMTIWGDLAFLGCILVGMVAAIALIVGVIA</sequence>
<evidence type="ECO:0000313" key="3">
    <source>
        <dbReference type="Proteomes" id="UP000247194"/>
    </source>
</evidence>